<sequence>MHEVLRGVARRFVVRRGANQTKTIVDAHSTAARWQMACGKRPRGLRPKAVGDGHSNPVLRRVFLLRCASEHDASGGSLRQD</sequence>
<dbReference type="EMBL" id="CP026105">
    <property type="protein sequence ID" value="AUT67826.1"/>
    <property type="molecule type" value="Genomic_DNA"/>
</dbReference>
<dbReference type="AlphaFoldDB" id="A0AAN1MI16"/>
<gene>
    <name evidence="1" type="ORF">C2L64_05385</name>
</gene>
<accession>A0AAN1MI16</accession>
<dbReference type="Proteomes" id="UP000236649">
    <property type="component" value="Chromosome 1"/>
</dbReference>
<evidence type="ECO:0000313" key="2">
    <source>
        <dbReference type="Proteomes" id="UP000236649"/>
    </source>
</evidence>
<protein>
    <submittedName>
        <fullName evidence="1">Uncharacterized protein</fullName>
    </submittedName>
</protein>
<reference evidence="1 2" key="1">
    <citation type="submission" date="2018-01" db="EMBL/GenBank/DDBJ databases">
        <title>Species boundaries and ecological features among Paraburkholderia terrae DSMZ17804T, P. hospita DSMZ17164T and P. caribensis DSMZ13236T.</title>
        <authorList>
            <person name="Pratama A.A."/>
        </authorList>
    </citation>
    <scope>NUCLEOTIDE SEQUENCE [LARGE SCALE GENOMIC DNA]</scope>
    <source>
        <strain evidence="1 2">DSM 17164</strain>
    </source>
</reference>
<proteinExistence type="predicted"/>
<dbReference type="KEGG" id="phs:C2L64_05385"/>
<organism evidence="1 2">
    <name type="scientific">Paraburkholderia hospita</name>
    <dbReference type="NCBI Taxonomy" id="169430"/>
    <lineage>
        <taxon>Bacteria</taxon>
        <taxon>Pseudomonadati</taxon>
        <taxon>Pseudomonadota</taxon>
        <taxon>Betaproteobacteria</taxon>
        <taxon>Burkholderiales</taxon>
        <taxon>Burkholderiaceae</taxon>
        <taxon>Paraburkholderia</taxon>
    </lineage>
</organism>
<name>A0AAN1MI16_9BURK</name>
<evidence type="ECO:0000313" key="1">
    <source>
        <dbReference type="EMBL" id="AUT67826.1"/>
    </source>
</evidence>